<feature type="domain" description="CAAX prenyl protease 2/Lysostaphin resistance protein A-like" evidence="2">
    <location>
        <begin position="213"/>
        <end position="292"/>
    </location>
</feature>
<feature type="transmembrane region" description="Helical" evidence="1">
    <location>
        <begin position="248"/>
        <end position="281"/>
    </location>
</feature>
<evidence type="ECO:0000259" key="2">
    <source>
        <dbReference type="Pfam" id="PF02517"/>
    </source>
</evidence>
<proteinExistence type="predicted"/>
<keyword evidence="1" id="KW-0812">Transmembrane</keyword>
<feature type="transmembrane region" description="Helical" evidence="1">
    <location>
        <begin position="362"/>
        <end position="383"/>
    </location>
</feature>
<keyword evidence="3" id="KW-0645">Protease</keyword>
<evidence type="ECO:0000313" key="3">
    <source>
        <dbReference type="EMBL" id="MCU6706600.1"/>
    </source>
</evidence>
<keyword evidence="1" id="KW-1133">Transmembrane helix</keyword>
<keyword evidence="3" id="KW-0482">Metalloprotease</keyword>
<feature type="transmembrane region" description="Helical" evidence="1">
    <location>
        <begin position="79"/>
        <end position="98"/>
    </location>
</feature>
<organism evidence="3 4">
    <name type="scientific">Hominimerdicola aceti</name>
    <dbReference type="NCBI Taxonomy" id="2981726"/>
    <lineage>
        <taxon>Bacteria</taxon>
        <taxon>Bacillati</taxon>
        <taxon>Bacillota</taxon>
        <taxon>Clostridia</taxon>
        <taxon>Eubacteriales</taxon>
        <taxon>Oscillospiraceae</taxon>
        <taxon>Hominimerdicola</taxon>
    </lineage>
</organism>
<protein>
    <submittedName>
        <fullName evidence="3">CPBP family intramembrane metalloprotease</fullName>
    </submittedName>
</protein>
<name>A0AAE3IIM4_9FIRM</name>
<dbReference type="InterPro" id="IPR003675">
    <property type="entry name" value="Rce1/LyrA-like_dom"/>
</dbReference>
<dbReference type="GO" id="GO:0004175">
    <property type="term" value="F:endopeptidase activity"/>
    <property type="evidence" value="ECO:0007669"/>
    <property type="project" value="UniProtKB-ARBA"/>
</dbReference>
<dbReference type="GO" id="GO:0008237">
    <property type="term" value="F:metallopeptidase activity"/>
    <property type="evidence" value="ECO:0007669"/>
    <property type="project" value="UniProtKB-KW"/>
</dbReference>
<evidence type="ECO:0000313" key="4">
    <source>
        <dbReference type="Proteomes" id="UP001208131"/>
    </source>
</evidence>
<sequence length="386" mass="43303">MNDTNTKDYMIDVAQDTTYQNQSDDYKKSFAKWRSNPQNSFGFQFIHDTREHSYIDGEGFVPHKAEVAERISMLKCCSLLGICLVVMLAIDFLNYFIVNKYAPDTTGTFVYFSQTDGGYGRYDVGMTFILGLLFAAKFVVPGLIFKIVTKIPNKVVFANSKGYEKMRGTAVVIMMVIIVVGRVGQYILSLLFSTVHLDGIYSIFVFSEDPVVALVSFAFFAIIVPIMQEIVFRGVFLQTFRQFGDTFAIMITAVVNGLCYYDITYLPFVVCCTAVLGLFTIRTGSVFTAISMSICAHITNFVLSYIVLYDLPYAKIAEVIICTVIVGVSLVMYSKLTSFGDWTFNIENDNSFMTMSKRVKSFIATNSIAVWIAAILVTMFVCARII</sequence>
<comment type="caution">
    <text evidence="3">The sequence shown here is derived from an EMBL/GenBank/DDBJ whole genome shotgun (WGS) entry which is preliminary data.</text>
</comment>
<feature type="transmembrane region" description="Helical" evidence="1">
    <location>
        <begin position="128"/>
        <end position="148"/>
    </location>
</feature>
<feature type="transmembrane region" description="Helical" evidence="1">
    <location>
        <begin position="287"/>
        <end position="309"/>
    </location>
</feature>
<gene>
    <name evidence="3" type="ORF">OCV57_11785</name>
</gene>
<accession>A0AAE3IIM4</accession>
<dbReference type="Proteomes" id="UP001208131">
    <property type="component" value="Unassembled WGS sequence"/>
</dbReference>
<feature type="transmembrane region" description="Helical" evidence="1">
    <location>
        <begin position="212"/>
        <end position="236"/>
    </location>
</feature>
<feature type="transmembrane region" description="Helical" evidence="1">
    <location>
        <begin position="316"/>
        <end position="334"/>
    </location>
</feature>
<keyword evidence="3" id="KW-0378">Hydrolase</keyword>
<keyword evidence="4" id="KW-1185">Reference proteome</keyword>
<dbReference type="Pfam" id="PF02517">
    <property type="entry name" value="Rce1-like"/>
    <property type="match status" value="1"/>
</dbReference>
<dbReference type="RefSeq" id="WP_117863571.1">
    <property type="nucleotide sequence ID" value="NZ_JAOQJZ010000013.1"/>
</dbReference>
<reference evidence="3 4" key="1">
    <citation type="journal article" date="2021" name="ISME Commun">
        <title>Automated analysis of genomic sequences facilitates high-throughput and comprehensive description of bacteria.</title>
        <authorList>
            <person name="Hitch T.C.A."/>
        </authorList>
    </citation>
    <scope>NUCLEOTIDE SEQUENCE [LARGE SCALE GENOMIC DNA]</scope>
    <source>
        <strain evidence="3 4">Sanger_31</strain>
    </source>
</reference>
<dbReference type="GO" id="GO:0080120">
    <property type="term" value="P:CAAX-box protein maturation"/>
    <property type="evidence" value="ECO:0007669"/>
    <property type="project" value="UniProtKB-ARBA"/>
</dbReference>
<dbReference type="EMBL" id="JAOQJZ010000013">
    <property type="protein sequence ID" value="MCU6706600.1"/>
    <property type="molecule type" value="Genomic_DNA"/>
</dbReference>
<dbReference type="AlphaFoldDB" id="A0AAE3IIM4"/>
<evidence type="ECO:0000256" key="1">
    <source>
        <dbReference type="SAM" id="Phobius"/>
    </source>
</evidence>
<feature type="transmembrane region" description="Helical" evidence="1">
    <location>
        <begin position="169"/>
        <end position="192"/>
    </location>
</feature>
<keyword evidence="1" id="KW-0472">Membrane</keyword>